<dbReference type="EMBL" id="BCTB01000008">
    <property type="protein sequence ID" value="GAT14398.1"/>
    <property type="molecule type" value="Genomic_DNA"/>
</dbReference>
<feature type="domain" description="N-acetyltransferase" evidence="1">
    <location>
        <begin position="36"/>
        <end position="187"/>
    </location>
</feature>
<dbReference type="OMA" id="YRVWATC"/>
<reference evidence="3" key="2">
    <citation type="submission" date="2016-02" db="EMBL/GenBank/DDBJ databases">
        <title>Draft genome sequence of five rapidly growing Mycobacterium species.</title>
        <authorList>
            <person name="Katahira K."/>
            <person name="Gotou Y."/>
            <person name="Iida K."/>
            <person name="Ogura Y."/>
            <person name="Hayashi T."/>
        </authorList>
    </citation>
    <scope>NUCLEOTIDE SEQUENCE [LARGE SCALE GENOMIC DNA]</scope>
    <source>
        <strain evidence="3">JCM6362</strain>
    </source>
</reference>
<protein>
    <submittedName>
        <fullName evidence="2">Acetyltransferase</fullName>
    </submittedName>
</protein>
<accession>A0A100XDF1</accession>
<evidence type="ECO:0000313" key="3">
    <source>
        <dbReference type="Proteomes" id="UP000069654"/>
    </source>
</evidence>
<dbReference type="SUPFAM" id="SSF55729">
    <property type="entry name" value="Acyl-CoA N-acyltransferases (Nat)"/>
    <property type="match status" value="1"/>
</dbReference>
<keyword evidence="2" id="KW-0808">Transferase</keyword>
<name>A0A100XDF1_MYCTH</name>
<dbReference type="PANTHER" id="PTHR43792">
    <property type="entry name" value="GNAT FAMILY, PUTATIVE (AFU_ORTHOLOGUE AFUA_3G00765)-RELATED-RELATED"/>
    <property type="match status" value="1"/>
</dbReference>
<reference evidence="2 3" key="1">
    <citation type="journal article" date="2016" name="Genome Announc.">
        <title>Draft Genome Sequences of Five Rapidly Growing Mycobacterium Species, M. thermoresistibile, M. fortuitum subsp. acetamidolyticum, M. canariasense, M. brisbanense, and M. novocastrense.</title>
        <authorList>
            <person name="Katahira K."/>
            <person name="Ogura Y."/>
            <person name="Gotoh Y."/>
            <person name="Hayashi T."/>
        </authorList>
    </citation>
    <scope>NUCLEOTIDE SEQUENCE [LARGE SCALE GENOMIC DNA]</scope>
    <source>
        <strain evidence="2 3">JCM6362</strain>
    </source>
</reference>
<evidence type="ECO:0000259" key="1">
    <source>
        <dbReference type="PROSITE" id="PS51186"/>
    </source>
</evidence>
<dbReference type="AlphaFoldDB" id="A0A100XDF1"/>
<dbReference type="Gene3D" id="3.40.630.30">
    <property type="match status" value="1"/>
</dbReference>
<dbReference type="GO" id="GO:0016747">
    <property type="term" value="F:acyltransferase activity, transferring groups other than amino-acyl groups"/>
    <property type="evidence" value="ECO:0007669"/>
    <property type="project" value="InterPro"/>
</dbReference>
<organism evidence="2 3">
    <name type="scientific">Mycolicibacterium thermoresistibile</name>
    <name type="common">Mycobacterium thermoresistibile</name>
    <dbReference type="NCBI Taxonomy" id="1797"/>
    <lineage>
        <taxon>Bacteria</taxon>
        <taxon>Bacillati</taxon>
        <taxon>Actinomycetota</taxon>
        <taxon>Actinomycetes</taxon>
        <taxon>Mycobacteriales</taxon>
        <taxon>Mycobacteriaceae</taxon>
        <taxon>Mycolicibacterium</taxon>
    </lineage>
</organism>
<dbReference type="InterPro" id="IPR016181">
    <property type="entry name" value="Acyl_CoA_acyltransferase"/>
</dbReference>
<dbReference type="Proteomes" id="UP000069654">
    <property type="component" value="Unassembled WGS sequence"/>
</dbReference>
<dbReference type="RefSeq" id="WP_003924138.1">
    <property type="nucleotide sequence ID" value="NZ_BCTB01000008.1"/>
</dbReference>
<evidence type="ECO:0000313" key="2">
    <source>
        <dbReference type="EMBL" id="GAT14398.1"/>
    </source>
</evidence>
<comment type="caution">
    <text evidence="2">The sequence shown here is derived from an EMBL/GenBank/DDBJ whole genome shotgun (WGS) entry which is preliminary data.</text>
</comment>
<gene>
    <name evidence="2" type="ORF">RMCT_1368</name>
</gene>
<dbReference type="InterPro" id="IPR051531">
    <property type="entry name" value="N-acetyltransferase"/>
</dbReference>
<dbReference type="STRING" id="1797.RMCT_1368"/>
<sequence>MTTVETLAGPRVRLRPPRTDDADTLFSRVCSDPQVARFVSWRPHVDVRETRRVIDTIFNANARAGSKADSGADTDRTWVMDLTGVGVVGLCGWRRPEPHAVEFGYCLGRRWWGRGLASEALSLLIDAVSRDERVYRLWAVCHVDNAASAAVLRRCGLTLEGRLARYAVLPNLGSEPQDVLLFAKAVR</sequence>
<dbReference type="Pfam" id="PF13302">
    <property type="entry name" value="Acetyltransf_3"/>
    <property type="match status" value="1"/>
</dbReference>
<dbReference type="OrthoDB" id="9132139at2"/>
<proteinExistence type="predicted"/>
<dbReference type="PROSITE" id="PS51186">
    <property type="entry name" value="GNAT"/>
    <property type="match status" value="1"/>
</dbReference>
<dbReference type="InterPro" id="IPR000182">
    <property type="entry name" value="GNAT_dom"/>
</dbReference>